<comment type="similarity">
    <text evidence="2">Belongs to the JARID1 histone demethylase family.</text>
</comment>
<evidence type="ECO:0000256" key="4">
    <source>
        <dbReference type="ARBA" id="ARBA00023015"/>
    </source>
</evidence>
<accession>A0AAD4X4K9</accession>
<dbReference type="PANTHER" id="PTHR12549:SF11">
    <property type="entry name" value="LYSINE-SPECIFIC DEMETHYLASE JMJ25"/>
    <property type="match status" value="1"/>
</dbReference>
<protein>
    <recommendedName>
        <fullName evidence="8">RING-type domain-containing protein</fullName>
    </recommendedName>
</protein>
<dbReference type="PROSITE" id="PS50089">
    <property type="entry name" value="ZF_RING_2"/>
    <property type="match status" value="1"/>
</dbReference>
<dbReference type="GO" id="GO:0031490">
    <property type="term" value="F:chromatin DNA binding"/>
    <property type="evidence" value="ECO:0007669"/>
    <property type="project" value="TreeGrafter"/>
</dbReference>
<proteinExistence type="inferred from homology"/>
<keyword evidence="3" id="KW-0479">Metal-binding</keyword>
<evidence type="ECO:0000256" key="7">
    <source>
        <dbReference type="PROSITE-ProRule" id="PRU00175"/>
    </source>
</evidence>
<dbReference type="Proteomes" id="UP001202328">
    <property type="component" value="Unassembled WGS sequence"/>
</dbReference>
<reference evidence="9" key="1">
    <citation type="submission" date="2022-04" db="EMBL/GenBank/DDBJ databases">
        <title>A functionally conserved STORR gene fusion in Papaver species that diverged 16.8 million years ago.</title>
        <authorList>
            <person name="Catania T."/>
        </authorList>
    </citation>
    <scope>NUCLEOTIDE SEQUENCE</scope>
    <source>
        <strain evidence="9">S-188037</strain>
    </source>
</reference>
<gene>
    <name evidence="9" type="ORF">MKW98_007818</name>
</gene>
<keyword evidence="5" id="KW-0804">Transcription</keyword>
<keyword evidence="4" id="KW-0805">Transcription regulation</keyword>
<dbReference type="GO" id="GO:0000118">
    <property type="term" value="C:histone deacetylase complex"/>
    <property type="evidence" value="ECO:0007669"/>
    <property type="project" value="TreeGrafter"/>
</dbReference>
<evidence type="ECO:0000313" key="10">
    <source>
        <dbReference type="Proteomes" id="UP001202328"/>
    </source>
</evidence>
<evidence type="ECO:0000256" key="2">
    <source>
        <dbReference type="ARBA" id="ARBA00006801"/>
    </source>
</evidence>
<organism evidence="9 10">
    <name type="scientific">Papaver atlanticum</name>
    <dbReference type="NCBI Taxonomy" id="357466"/>
    <lineage>
        <taxon>Eukaryota</taxon>
        <taxon>Viridiplantae</taxon>
        <taxon>Streptophyta</taxon>
        <taxon>Embryophyta</taxon>
        <taxon>Tracheophyta</taxon>
        <taxon>Spermatophyta</taxon>
        <taxon>Magnoliopsida</taxon>
        <taxon>Ranunculales</taxon>
        <taxon>Papaveraceae</taxon>
        <taxon>Papaveroideae</taxon>
        <taxon>Papaver</taxon>
    </lineage>
</organism>
<name>A0AAD4X4K9_9MAGN</name>
<keyword evidence="6" id="KW-0539">Nucleus</keyword>
<feature type="domain" description="RING-type" evidence="8">
    <location>
        <begin position="89"/>
        <end position="137"/>
    </location>
</feature>
<evidence type="ECO:0000256" key="3">
    <source>
        <dbReference type="ARBA" id="ARBA00022723"/>
    </source>
</evidence>
<dbReference type="EMBL" id="JAJJMB010017174">
    <property type="protein sequence ID" value="KAI3841337.1"/>
    <property type="molecule type" value="Genomic_DNA"/>
</dbReference>
<dbReference type="InterPro" id="IPR018866">
    <property type="entry name" value="Znf-4CXXC_R1"/>
</dbReference>
<dbReference type="InterPro" id="IPR045109">
    <property type="entry name" value="LSDs-like"/>
</dbReference>
<dbReference type="GO" id="GO:0032454">
    <property type="term" value="F:histone H3K9 demethylase activity"/>
    <property type="evidence" value="ECO:0007669"/>
    <property type="project" value="InterPro"/>
</dbReference>
<dbReference type="GO" id="GO:0000785">
    <property type="term" value="C:chromatin"/>
    <property type="evidence" value="ECO:0007669"/>
    <property type="project" value="TreeGrafter"/>
</dbReference>
<comment type="caution">
    <text evidence="9">The sequence shown here is derived from an EMBL/GenBank/DDBJ whole genome shotgun (WGS) entry which is preliminary data.</text>
</comment>
<dbReference type="InterPro" id="IPR001841">
    <property type="entry name" value="Znf_RING"/>
</dbReference>
<sequence>MRGKGGIYEIKGLGKKQIQKIQIQGGGRREKRRIVLVEVEVQVQEEAEEDHLPHSFSCSAGRVSKDGLRKMSVETSQKNKGKEEEFLRCHQCVGLKYKGVVVCYKNCKVKQYCLTCIRRWYPGHITEAIAESCPFCRGSCTCKPCLRFCKVSKVDIFVLDVGFIEVTT</sequence>
<evidence type="ECO:0000313" key="9">
    <source>
        <dbReference type="EMBL" id="KAI3841337.1"/>
    </source>
</evidence>
<evidence type="ECO:0000256" key="6">
    <source>
        <dbReference type="ARBA" id="ARBA00023242"/>
    </source>
</evidence>
<comment type="subcellular location">
    <subcellularLocation>
        <location evidence="1">Nucleus</location>
    </subcellularLocation>
</comment>
<evidence type="ECO:0000259" key="8">
    <source>
        <dbReference type="PROSITE" id="PS50089"/>
    </source>
</evidence>
<keyword evidence="7" id="KW-0863">Zinc-finger</keyword>
<dbReference type="AlphaFoldDB" id="A0AAD4X4K9"/>
<dbReference type="GO" id="GO:0006357">
    <property type="term" value="P:regulation of transcription by RNA polymerase II"/>
    <property type="evidence" value="ECO:0007669"/>
    <property type="project" value="TreeGrafter"/>
</dbReference>
<dbReference type="GO" id="GO:0008270">
    <property type="term" value="F:zinc ion binding"/>
    <property type="evidence" value="ECO:0007669"/>
    <property type="project" value="UniProtKB-KW"/>
</dbReference>
<dbReference type="PANTHER" id="PTHR12549">
    <property type="entry name" value="JMJC DOMAIN-CONTAINING HISTONE DEMETHYLATION PROTEIN"/>
    <property type="match status" value="1"/>
</dbReference>
<keyword evidence="10" id="KW-1185">Reference proteome</keyword>
<dbReference type="Pfam" id="PF10497">
    <property type="entry name" value="zf-4CXXC_R1"/>
    <property type="match status" value="1"/>
</dbReference>
<dbReference type="GO" id="GO:0003712">
    <property type="term" value="F:transcription coregulator activity"/>
    <property type="evidence" value="ECO:0007669"/>
    <property type="project" value="TreeGrafter"/>
</dbReference>
<evidence type="ECO:0000256" key="1">
    <source>
        <dbReference type="ARBA" id="ARBA00004123"/>
    </source>
</evidence>
<evidence type="ECO:0000256" key="5">
    <source>
        <dbReference type="ARBA" id="ARBA00023163"/>
    </source>
</evidence>
<keyword evidence="7" id="KW-0862">Zinc</keyword>